<dbReference type="EMBL" id="CABPSR010000038">
    <property type="protein sequence ID" value="VVE85851.1"/>
    <property type="molecule type" value="Genomic_DNA"/>
</dbReference>
<dbReference type="AlphaFoldDB" id="A0A5E5BI12"/>
<organism evidence="1 2">
    <name type="scientific">Pandoraea sputorum</name>
    <dbReference type="NCBI Taxonomy" id="93222"/>
    <lineage>
        <taxon>Bacteria</taxon>
        <taxon>Pseudomonadati</taxon>
        <taxon>Pseudomonadota</taxon>
        <taxon>Betaproteobacteria</taxon>
        <taxon>Burkholderiales</taxon>
        <taxon>Burkholderiaceae</taxon>
        <taxon>Pandoraea</taxon>
    </lineage>
</organism>
<accession>A0A5E5BI12</accession>
<sequence>MRKFLRSLLSWKLWVDLPIGMRCPCCAGSNSKLLSELSASRAEQWVCWHCGKTYEVPSRELNQAIAAMFRAYFGH</sequence>
<protein>
    <submittedName>
        <fullName evidence="1">Uncharacterized protein</fullName>
    </submittedName>
</protein>
<proteinExistence type="predicted"/>
<gene>
    <name evidence="1" type="ORF">PSP31121_05484</name>
</gene>
<evidence type="ECO:0000313" key="2">
    <source>
        <dbReference type="Proteomes" id="UP000335538"/>
    </source>
</evidence>
<reference evidence="1 2" key="1">
    <citation type="submission" date="2019-08" db="EMBL/GenBank/DDBJ databases">
        <authorList>
            <person name="Peeters C."/>
        </authorList>
    </citation>
    <scope>NUCLEOTIDE SEQUENCE [LARGE SCALE GENOMIC DNA]</scope>
    <source>
        <strain evidence="1 2">LMG 31121</strain>
    </source>
</reference>
<evidence type="ECO:0000313" key="1">
    <source>
        <dbReference type="EMBL" id="VVE85851.1"/>
    </source>
</evidence>
<name>A0A5E5BI12_9BURK</name>
<dbReference type="Proteomes" id="UP000335538">
    <property type="component" value="Unassembled WGS sequence"/>
</dbReference>